<keyword evidence="3" id="KW-0808">Transferase</keyword>
<evidence type="ECO:0000313" key="20">
    <source>
        <dbReference type="Proteomes" id="UP000008827"/>
    </source>
</evidence>
<dbReference type="EnsemblPlants" id="KRH18363">
    <property type="protein sequence ID" value="KRH18363"/>
    <property type="gene ID" value="GLYMA_13G054200"/>
</dbReference>
<dbReference type="GO" id="GO:0005524">
    <property type="term" value="F:ATP binding"/>
    <property type="evidence" value="ECO:0007669"/>
    <property type="project" value="UniProtKB-UniRule"/>
</dbReference>
<dbReference type="GO" id="GO:0005886">
    <property type="term" value="C:plasma membrane"/>
    <property type="evidence" value="ECO:0000318"/>
    <property type="project" value="GO_Central"/>
</dbReference>
<evidence type="ECO:0000256" key="5">
    <source>
        <dbReference type="ARBA" id="ARBA00022729"/>
    </source>
</evidence>
<evidence type="ECO:0000256" key="3">
    <source>
        <dbReference type="ARBA" id="ARBA00022679"/>
    </source>
</evidence>
<evidence type="ECO:0000313" key="18">
    <source>
        <dbReference type="EnsemblPlants" id="KRG88507"/>
    </source>
</evidence>
<reference evidence="16" key="3">
    <citation type="submission" date="2018-07" db="EMBL/GenBank/DDBJ databases">
        <title>WGS assembly of Glycine max.</title>
        <authorList>
            <person name="Schmutz J."/>
            <person name="Cannon S."/>
            <person name="Schlueter J."/>
            <person name="Ma J."/>
            <person name="Mitros T."/>
            <person name="Nelson W."/>
            <person name="Hyten D."/>
            <person name="Song Q."/>
            <person name="Thelen J."/>
            <person name="Cheng J."/>
            <person name="Xu D."/>
            <person name="Hellsten U."/>
            <person name="May G."/>
            <person name="Yu Y."/>
            <person name="Sakurai T."/>
            <person name="Umezawa T."/>
            <person name="Bhattacharyya M."/>
            <person name="Sandhu D."/>
            <person name="Valliyodan B."/>
            <person name="Lindquist E."/>
            <person name="Peto M."/>
            <person name="Grant D."/>
            <person name="Shu S."/>
            <person name="Goodstein D."/>
            <person name="Barry K."/>
            <person name="Futrell-Griggs M."/>
            <person name="Abernathy B."/>
            <person name="Du J."/>
            <person name="Tian Z."/>
            <person name="Zhu L."/>
            <person name="Gill N."/>
            <person name="Joshi T."/>
            <person name="Libault M."/>
            <person name="Sethuraman A."/>
            <person name="Zhang X."/>
            <person name="Shinozaki K."/>
            <person name="Nguyen H."/>
            <person name="Wing R."/>
            <person name="Cregan P."/>
            <person name="Specht J."/>
            <person name="Grimwood J."/>
            <person name="Rokhsar D."/>
            <person name="Stacey G."/>
            <person name="Shoemaker R."/>
            <person name="Jackson S."/>
        </authorList>
    </citation>
    <scope>NUCLEOTIDE SEQUENCE</scope>
    <source>
        <tissue evidence="16">Callus</tissue>
    </source>
</reference>
<dbReference type="OrthoDB" id="1720310at2759"/>
<dbReference type="PANTHER" id="PTHR34590:SF15">
    <property type="entry name" value="PROTEIN KINASE DOMAIN-CONTAINING PROTEIN"/>
    <property type="match status" value="1"/>
</dbReference>
<evidence type="ECO:0000313" key="17">
    <source>
        <dbReference type="EMBL" id="KRH18363.1"/>
    </source>
</evidence>
<feature type="transmembrane region" description="Helical" evidence="13">
    <location>
        <begin position="435"/>
        <end position="453"/>
    </location>
</feature>
<dbReference type="EMBL" id="CM000846">
    <property type="protein sequence ID" value="KRH18363.1"/>
    <property type="molecule type" value="Genomic_DNA"/>
</dbReference>
<evidence type="ECO:0000256" key="9">
    <source>
        <dbReference type="ARBA" id="ARBA00022989"/>
    </source>
</evidence>
<accession>A0A0R0E2Z1</accession>
<dbReference type="InterPro" id="IPR045272">
    <property type="entry name" value="ANXUR1/2-like"/>
</dbReference>
<dbReference type="GO" id="GO:0004674">
    <property type="term" value="F:protein serine/threonine kinase activity"/>
    <property type="evidence" value="ECO:0007669"/>
    <property type="project" value="UniProtKB-KW"/>
</dbReference>
<keyword evidence="10 13" id="KW-0472">Membrane</keyword>
<feature type="signal peptide" evidence="14">
    <location>
        <begin position="1"/>
        <end position="24"/>
    </location>
</feature>
<evidence type="ECO:0000256" key="11">
    <source>
        <dbReference type="ARBA" id="ARBA00023180"/>
    </source>
</evidence>
<dbReference type="SMR" id="A0A0R0E2Z1"/>
<evidence type="ECO:0000256" key="2">
    <source>
        <dbReference type="ARBA" id="ARBA00022527"/>
    </source>
</evidence>
<evidence type="ECO:0000256" key="10">
    <source>
        <dbReference type="ARBA" id="ARBA00023136"/>
    </source>
</evidence>
<evidence type="ECO:0000256" key="1">
    <source>
        <dbReference type="ARBA" id="ARBA00004479"/>
    </source>
</evidence>
<dbReference type="FunFam" id="3.30.200.20:FF:000039">
    <property type="entry name" value="receptor-like protein kinase FERONIA"/>
    <property type="match status" value="1"/>
</dbReference>
<keyword evidence="8 12" id="KW-0067">ATP-binding</keyword>
<dbReference type="EnsemblPlants" id="KRG88507">
    <property type="protein sequence ID" value="KRG88507"/>
    <property type="gene ID" value="GLYMA_U027000"/>
</dbReference>
<dbReference type="Gramene" id="KRH18363">
    <property type="protein sequence ID" value="KRH18363"/>
    <property type="gene ID" value="GLYMA_13G054200"/>
</dbReference>
<organism evidence="18">
    <name type="scientific">Glycine max</name>
    <name type="common">Soybean</name>
    <name type="synonym">Glycine hispida</name>
    <dbReference type="NCBI Taxonomy" id="3847"/>
    <lineage>
        <taxon>Eukaryota</taxon>
        <taxon>Viridiplantae</taxon>
        <taxon>Streptophyta</taxon>
        <taxon>Embryophyta</taxon>
        <taxon>Tracheophyta</taxon>
        <taxon>Spermatophyta</taxon>
        <taxon>Magnoliopsida</taxon>
        <taxon>eudicotyledons</taxon>
        <taxon>Gunneridae</taxon>
        <taxon>Pentapetalae</taxon>
        <taxon>rosids</taxon>
        <taxon>fabids</taxon>
        <taxon>Fabales</taxon>
        <taxon>Fabaceae</taxon>
        <taxon>Papilionoideae</taxon>
        <taxon>50 kb inversion clade</taxon>
        <taxon>NPAAA clade</taxon>
        <taxon>indigoferoid/millettioid clade</taxon>
        <taxon>Phaseoleae</taxon>
        <taxon>Glycine</taxon>
        <taxon>Glycine subgen. Soja</taxon>
    </lineage>
</organism>
<dbReference type="RefSeq" id="XP_014620765.1">
    <property type="nucleotide sequence ID" value="XM_014765279.3"/>
</dbReference>
<dbReference type="PROSITE" id="PS50011">
    <property type="entry name" value="PROTEIN_KINASE_DOM"/>
    <property type="match status" value="1"/>
</dbReference>
<evidence type="ECO:0000256" key="6">
    <source>
        <dbReference type="ARBA" id="ARBA00022741"/>
    </source>
</evidence>
<evidence type="ECO:0000256" key="14">
    <source>
        <dbReference type="SAM" id="SignalP"/>
    </source>
</evidence>
<dbReference type="STRING" id="3847.A0A0R0E2Z1"/>
<keyword evidence="20" id="KW-1185">Reference proteome</keyword>
<protein>
    <recommendedName>
        <fullName evidence="15">Protein kinase domain-containing protein</fullName>
    </recommendedName>
</protein>
<dbReference type="FunFam" id="1.10.510.10:FF:000252">
    <property type="entry name" value="Receptor-like protein kinase FERONIA"/>
    <property type="match status" value="1"/>
</dbReference>
<dbReference type="GO" id="GO:0004672">
    <property type="term" value="F:protein kinase activity"/>
    <property type="evidence" value="ECO:0000318"/>
    <property type="project" value="GO_Central"/>
</dbReference>
<keyword evidence="7" id="KW-0418">Kinase</keyword>
<feature type="binding site" evidence="12">
    <location>
        <position position="525"/>
    </location>
    <ligand>
        <name>ATP</name>
        <dbReference type="ChEBI" id="CHEBI:30616"/>
    </ligand>
</feature>
<dbReference type="PROSITE" id="PS00108">
    <property type="entry name" value="PROTEIN_KINASE_ST"/>
    <property type="match status" value="1"/>
</dbReference>
<dbReference type="Pfam" id="PF07714">
    <property type="entry name" value="PK_Tyr_Ser-Thr"/>
    <property type="match status" value="1"/>
</dbReference>
<dbReference type="PANTHER" id="PTHR34590">
    <property type="entry name" value="OS03G0124300 PROTEIN-RELATED"/>
    <property type="match status" value="1"/>
</dbReference>
<gene>
    <name evidence="19" type="primary">LOC106795448</name>
    <name evidence="17" type="ORF">GLYMA_13G054200</name>
    <name evidence="16" type="ORF">GLYMA_U027000</name>
</gene>
<dbReference type="GO" id="GO:0004714">
    <property type="term" value="F:transmembrane receptor protein tyrosine kinase activity"/>
    <property type="evidence" value="ECO:0007669"/>
    <property type="project" value="InterPro"/>
</dbReference>
<feature type="domain" description="Protein kinase" evidence="15">
    <location>
        <begin position="496"/>
        <end position="774"/>
    </location>
</feature>
<dbReference type="KEGG" id="gmx:106795448"/>
<reference evidence="16 19" key="1">
    <citation type="journal article" date="2010" name="Nature">
        <title>Genome sequence of the palaeopolyploid soybean.</title>
        <authorList>
            <person name="Schmutz J."/>
            <person name="Cannon S.B."/>
            <person name="Schlueter J."/>
            <person name="Ma J."/>
            <person name="Mitros T."/>
            <person name="Nelson W."/>
            <person name="Hyten D.L."/>
            <person name="Song Q."/>
            <person name="Thelen J.J."/>
            <person name="Cheng J."/>
            <person name="Xu D."/>
            <person name="Hellsten U."/>
            <person name="May G.D."/>
            <person name="Yu Y."/>
            <person name="Sakurai T."/>
            <person name="Umezawa T."/>
            <person name="Bhattacharyya M.K."/>
            <person name="Sandhu D."/>
            <person name="Valliyodan B."/>
            <person name="Lindquist E."/>
            <person name="Peto M."/>
            <person name="Grant D."/>
            <person name="Shu S."/>
            <person name="Goodstein D."/>
            <person name="Barry K."/>
            <person name="Futrell-Griggs M."/>
            <person name="Abernathy B."/>
            <person name="Du J."/>
            <person name="Tian Z."/>
            <person name="Zhu L."/>
            <person name="Gill N."/>
            <person name="Joshi T."/>
            <person name="Libault M."/>
            <person name="Sethuraman A."/>
            <person name="Zhang X.-C."/>
            <person name="Shinozaki K."/>
            <person name="Nguyen H.T."/>
            <person name="Wing R.A."/>
            <person name="Cregan P."/>
            <person name="Specht J."/>
            <person name="Grimwood J."/>
            <person name="Rokhsar D."/>
            <person name="Stacey G."/>
            <person name="Shoemaker R.C."/>
            <person name="Jackson S.A."/>
        </authorList>
    </citation>
    <scope>NUCLEOTIDE SEQUENCE</scope>
    <source>
        <strain evidence="19">cv. Williams 82</strain>
        <tissue evidence="16">Callus</tissue>
    </source>
</reference>
<dbReference type="AlphaFoldDB" id="A0A0R0E2Z1"/>
<dbReference type="FunFam" id="2.60.120.430:FF:000007">
    <property type="entry name" value="FERONIA receptor-like kinase"/>
    <property type="match status" value="1"/>
</dbReference>
<dbReference type="Gene3D" id="2.60.120.430">
    <property type="entry name" value="Galactose-binding lectin"/>
    <property type="match status" value="2"/>
</dbReference>
<dbReference type="EMBL" id="KZ847288">
    <property type="protein sequence ID" value="KRG88507.1"/>
    <property type="molecule type" value="Genomic_DNA"/>
</dbReference>
<dbReference type="FunFam" id="2.60.120.430:FF:000003">
    <property type="entry name" value="FERONIA receptor-like kinase"/>
    <property type="match status" value="1"/>
</dbReference>
<dbReference type="OMA" id="FNIEIEM"/>
<dbReference type="InterPro" id="IPR017441">
    <property type="entry name" value="Protein_kinase_ATP_BS"/>
</dbReference>
<dbReference type="Proteomes" id="UP000008827">
    <property type="component" value="Chromosome 13"/>
</dbReference>
<dbReference type="InterPro" id="IPR011009">
    <property type="entry name" value="Kinase-like_dom_sf"/>
</dbReference>
<keyword evidence="2" id="KW-0723">Serine/threonine-protein kinase</keyword>
<dbReference type="GeneID" id="106795448"/>
<dbReference type="CDD" id="cd14066">
    <property type="entry name" value="STKc_IRAK"/>
    <property type="match status" value="1"/>
</dbReference>
<proteinExistence type="predicted"/>
<dbReference type="Gene3D" id="1.10.510.10">
    <property type="entry name" value="Transferase(Phosphotransferase) domain 1"/>
    <property type="match status" value="1"/>
</dbReference>
<evidence type="ECO:0000256" key="4">
    <source>
        <dbReference type="ARBA" id="ARBA00022692"/>
    </source>
</evidence>
<dbReference type="SUPFAM" id="SSF56112">
    <property type="entry name" value="Protein kinase-like (PK-like)"/>
    <property type="match status" value="1"/>
</dbReference>
<dbReference type="Gramene" id="KRG88507">
    <property type="protein sequence ID" value="KRG88507"/>
    <property type="gene ID" value="GLYMA_U027000"/>
</dbReference>
<evidence type="ECO:0000313" key="16">
    <source>
        <dbReference type="EMBL" id="KRG88507.1"/>
    </source>
</evidence>
<keyword evidence="4 13" id="KW-0812">Transmembrane</keyword>
<dbReference type="Gene3D" id="3.30.200.20">
    <property type="entry name" value="Phosphorylase Kinase, domain 1"/>
    <property type="match status" value="1"/>
</dbReference>
<dbReference type="PaxDb" id="3847-GLYMA13G06600.1"/>
<dbReference type="InterPro" id="IPR024788">
    <property type="entry name" value="Malectin-like_Carb-bd_dom"/>
</dbReference>
<dbReference type="Pfam" id="PF12819">
    <property type="entry name" value="Malectin_like"/>
    <property type="match status" value="1"/>
</dbReference>
<evidence type="ECO:0000259" key="15">
    <source>
        <dbReference type="PROSITE" id="PS50011"/>
    </source>
</evidence>
<evidence type="ECO:0000256" key="7">
    <source>
        <dbReference type="ARBA" id="ARBA00022777"/>
    </source>
</evidence>
<evidence type="ECO:0000256" key="8">
    <source>
        <dbReference type="ARBA" id="ARBA00022840"/>
    </source>
</evidence>
<keyword evidence="11" id="KW-0325">Glycoprotein</keyword>
<comment type="subcellular location">
    <subcellularLocation>
        <location evidence="1">Membrane</location>
        <topology evidence="1">Single-pass type I membrane protein</topology>
    </subcellularLocation>
</comment>
<dbReference type="SMART" id="SM00220">
    <property type="entry name" value="S_TKc"/>
    <property type="match status" value="1"/>
</dbReference>
<name>A0A0R0E2Z1_SOYBN</name>
<evidence type="ECO:0000256" key="12">
    <source>
        <dbReference type="PROSITE-ProRule" id="PRU10141"/>
    </source>
</evidence>
<dbReference type="InterPro" id="IPR001245">
    <property type="entry name" value="Ser-Thr/Tyr_kinase_cat_dom"/>
</dbReference>
<sequence length="787" mass="88736">MRFNSITSVTTLFLFLSLFTHLHAYTPVDNFTISCGTTGKSYDGERTWTGDTGSTFLSHQDGTVSANATTQSPSTNQVPYTAARLSRSRFSYSFPVSPGPKFLRLFFYPAEYASFPSSNASFTDQSNQFTLLHVFNASLKAENTKTIFREYVVNVDGDSERLNLTFTPSQPNSYAFINGIEVLSMPSNLYYTSANDNGLKLVGTDTLFPIRTNTALETEYRIKVGGQGISPRNDTGLFRNWAGQDEDYLIKQKNPQNSAITGNTNGKMNITVNPDYVAPKELYRTARVMGTNTSMNKSLKLTWEFPVDSGFHYMIRFHFCQLDPNITNIGDRVFSLYIGSEFLDVMRWSQKQKGVAVYKDYAILIPKSDTQKQVNLSLQMMNPYESAKDKENNDPFLNGLEIFKISEFNNLAGPNLQNNNMLVQEGKNSSRTLKIVVAGVVSGVVVFFIFLWGSCKFGPLLPSQDDDMLNYSQRWPFNLLCQRFSLMDIKAATNNFNNESLVGVGGFGHVYMGYIDGISIPVAIKRLKPGSKQGSEEFLTEIKMLSQIRHRHLVPLIGYCNNNKEMILVYDFMTRGNLRDHLYNTDKSPLSWKQRLQICIGAAHGLYYLHKCAGKYMIIHGDVKTTNILLDDDWVAKVSDFGLSRFGPTDSSHAYGSTTAVRGSFGYIDPEYYKRHHLTDKSDVYAFGVVLFEVLCARPPLIRNEDPKQESLAKWVRYCYQSGTMDQIVDPTLKGRIAPECFRRFCHIGVSCLSEVGTQRPSMKDVVFMLESTLQVQESAENVKRGN</sequence>
<reference evidence="18" key="2">
    <citation type="submission" date="2018-02" db="UniProtKB">
        <authorList>
            <consortium name="EnsemblPlants"/>
        </authorList>
    </citation>
    <scope>IDENTIFICATION</scope>
    <source>
        <strain evidence="18">Williams 82</strain>
    </source>
</reference>
<dbReference type="InterPro" id="IPR008271">
    <property type="entry name" value="Ser/Thr_kinase_AS"/>
</dbReference>
<keyword evidence="5 14" id="KW-0732">Signal</keyword>
<keyword evidence="6 12" id="KW-0547">Nucleotide-binding</keyword>
<keyword evidence="9 13" id="KW-1133">Transmembrane helix</keyword>
<dbReference type="InterPro" id="IPR000719">
    <property type="entry name" value="Prot_kinase_dom"/>
</dbReference>
<evidence type="ECO:0000256" key="13">
    <source>
        <dbReference type="SAM" id="Phobius"/>
    </source>
</evidence>
<dbReference type="GO" id="GO:0010038">
    <property type="term" value="P:response to metal ion"/>
    <property type="evidence" value="ECO:0007669"/>
    <property type="project" value="UniProtKB-ARBA"/>
</dbReference>
<evidence type="ECO:0000313" key="19">
    <source>
        <dbReference type="EnsemblPlants" id="KRH18363"/>
    </source>
</evidence>
<feature type="chain" id="PRO_5014520691" description="Protein kinase domain-containing protein" evidence="14">
    <location>
        <begin position="25"/>
        <end position="787"/>
    </location>
</feature>
<dbReference type="PROSITE" id="PS00107">
    <property type="entry name" value="PROTEIN_KINASE_ATP"/>
    <property type="match status" value="1"/>
</dbReference>